<dbReference type="PANTHER" id="PTHR32060:SF30">
    <property type="entry name" value="CARBOXY-TERMINAL PROCESSING PROTEASE CTPA"/>
    <property type="match status" value="1"/>
</dbReference>
<evidence type="ECO:0000313" key="8">
    <source>
        <dbReference type="Proteomes" id="UP000643701"/>
    </source>
</evidence>
<dbReference type="GO" id="GO:0007165">
    <property type="term" value="P:signal transduction"/>
    <property type="evidence" value="ECO:0007669"/>
    <property type="project" value="TreeGrafter"/>
</dbReference>
<comment type="similarity">
    <text evidence="1 5">Belongs to the peptidase S41A family.</text>
</comment>
<evidence type="ECO:0000256" key="5">
    <source>
        <dbReference type="RuleBase" id="RU004404"/>
    </source>
</evidence>
<dbReference type="PROSITE" id="PS50106">
    <property type="entry name" value="PDZ"/>
    <property type="match status" value="1"/>
</dbReference>
<dbReference type="InterPro" id="IPR004447">
    <property type="entry name" value="Peptidase_S41A"/>
</dbReference>
<evidence type="ECO:0000256" key="1">
    <source>
        <dbReference type="ARBA" id="ARBA00009179"/>
    </source>
</evidence>
<dbReference type="SMART" id="SM00245">
    <property type="entry name" value="TSPc"/>
    <property type="match status" value="1"/>
</dbReference>
<dbReference type="RefSeq" id="WP_166399742.1">
    <property type="nucleotide sequence ID" value="NZ_JAANAS010000038.1"/>
</dbReference>
<dbReference type="Pfam" id="PF13180">
    <property type="entry name" value="PDZ_2"/>
    <property type="match status" value="1"/>
</dbReference>
<dbReference type="Gene3D" id="2.30.42.10">
    <property type="match status" value="1"/>
</dbReference>
<keyword evidence="2 5" id="KW-0645">Protease</keyword>
<dbReference type="GO" id="GO:0030288">
    <property type="term" value="C:outer membrane-bounded periplasmic space"/>
    <property type="evidence" value="ECO:0007669"/>
    <property type="project" value="TreeGrafter"/>
</dbReference>
<dbReference type="NCBIfam" id="TIGR00225">
    <property type="entry name" value="prc"/>
    <property type="match status" value="1"/>
</dbReference>
<dbReference type="EMBL" id="JAANAS010000038">
    <property type="protein sequence ID" value="NGZ89475.1"/>
    <property type="molecule type" value="Genomic_DNA"/>
</dbReference>
<dbReference type="GO" id="GO:0008236">
    <property type="term" value="F:serine-type peptidase activity"/>
    <property type="evidence" value="ECO:0007669"/>
    <property type="project" value="UniProtKB-KW"/>
</dbReference>
<dbReference type="Proteomes" id="UP000643701">
    <property type="component" value="Unassembled WGS sequence"/>
</dbReference>
<comment type="caution">
    <text evidence="7">The sequence shown here is derived from an EMBL/GenBank/DDBJ whole genome shotgun (WGS) entry which is preliminary data.</text>
</comment>
<accession>A0A967AHH8</accession>
<keyword evidence="4 5" id="KW-0720">Serine protease</keyword>
<dbReference type="SUPFAM" id="SSF50156">
    <property type="entry name" value="PDZ domain-like"/>
    <property type="match status" value="1"/>
</dbReference>
<dbReference type="GO" id="GO:0004175">
    <property type="term" value="F:endopeptidase activity"/>
    <property type="evidence" value="ECO:0007669"/>
    <property type="project" value="TreeGrafter"/>
</dbReference>
<keyword evidence="8" id="KW-1185">Reference proteome</keyword>
<keyword evidence="3 5" id="KW-0378">Hydrolase</keyword>
<feature type="domain" description="PDZ" evidence="6">
    <location>
        <begin position="83"/>
        <end position="163"/>
    </location>
</feature>
<dbReference type="GO" id="GO:0006508">
    <property type="term" value="P:proteolysis"/>
    <property type="evidence" value="ECO:0007669"/>
    <property type="project" value="UniProtKB-KW"/>
</dbReference>
<dbReference type="SMART" id="SM00228">
    <property type="entry name" value="PDZ"/>
    <property type="match status" value="1"/>
</dbReference>
<dbReference type="CDD" id="cd07560">
    <property type="entry name" value="Peptidase_S41_CPP"/>
    <property type="match status" value="1"/>
</dbReference>
<dbReference type="SUPFAM" id="SSF52096">
    <property type="entry name" value="ClpP/crotonase"/>
    <property type="match status" value="1"/>
</dbReference>
<dbReference type="Gene3D" id="3.90.226.10">
    <property type="entry name" value="2-enoyl-CoA Hydratase, Chain A, domain 1"/>
    <property type="match status" value="1"/>
</dbReference>
<dbReference type="InterPro" id="IPR001478">
    <property type="entry name" value="PDZ"/>
</dbReference>
<evidence type="ECO:0000256" key="2">
    <source>
        <dbReference type="ARBA" id="ARBA00022670"/>
    </source>
</evidence>
<dbReference type="AlphaFoldDB" id="A0A967AHH8"/>
<evidence type="ECO:0000256" key="3">
    <source>
        <dbReference type="ARBA" id="ARBA00022801"/>
    </source>
</evidence>
<dbReference type="Pfam" id="PF03572">
    <property type="entry name" value="Peptidase_S41"/>
    <property type="match status" value="1"/>
</dbReference>
<dbReference type="InterPro" id="IPR005151">
    <property type="entry name" value="Tail-specific_protease"/>
</dbReference>
<evidence type="ECO:0000256" key="4">
    <source>
        <dbReference type="ARBA" id="ARBA00022825"/>
    </source>
</evidence>
<dbReference type="InterPro" id="IPR036034">
    <property type="entry name" value="PDZ_sf"/>
</dbReference>
<dbReference type="Gene3D" id="3.30.750.44">
    <property type="match status" value="1"/>
</dbReference>
<gene>
    <name evidence="7" type="ORF">G7034_04320</name>
</gene>
<organism evidence="7 8">
    <name type="scientific">Psychroflexus maritimus</name>
    <dbReference type="NCBI Taxonomy" id="2714865"/>
    <lineage>
        <taxon>Bacteria</taxon>
        <taxon>Pseudomonadati</taxon>
        <taxon>Bacteroidota</taxon>
        <taxon>Flavobacteriia</taxon>
        <taxon>Flavobacteriales</taxon>
        <taxon>Flavobacteriaceae</taxon>
        <taxon>Psychroflexus</taxon>
    </lineage>
</organism>
<name>A0A967AHH8_9FLAO</name>
<evidence type="ECO:0000313" key="7">
    <source>
        <dbReference type="EMBL" id="NGZ89475.1"/>
    </source>
</evidence>
<evidence type="ECO:0000259" key="6">
    <source>
        <dbReference type="PROSITE" id="PS50106"/>
    </source>
</evidence>
<protein>
    <submittedName>
        <fullName evidence="7">S41 family peptidase</fullName>
    </submittedName>
</protein>
<sequence length="539" mass="60936">MKKKLLALVLGGVIALGSLGFNYRSDFFEIAKQIEIFTNLYKEVNMNYVDEINSAELMNTAIVAMLKDLDPYTQFYSEQDVQRARIQQSGSVSSVGANFKLINEQVVIAKVNQNGPADKAGLKIGDVITHIDGIELANFQQDASELLKGGAGTKVELQFIRQGKEKELEVERASEEQKAVPFYSLLEDKTAYIALAKFTKTASKEVGEALKKLKEQGAEQVILDLRGNPGGLLGEAVNVTNLFVPKDVLITFTKSAIEKYNQTYVTQNRPIDDQLPMAVLINERSASASEIVSGSIQDLDRGIVIGARSFGKGLVQRPKNLNYGTSAKITISRYYTPSGRCIQALDYQEGKAIRKNKEQYQEFKTRNGRSVFDGGGIRPDIEVESAQTEGLTKALLEKNMIFEFATQFYYTHSFENLSDFNLTNQDYKAFIKFVEQSNFSYETATEKQLQTLKEVAENEKLNQLFKKDVLTIEKSIDAYKEESFNQRKKAIERLLEEEVIRRYFYDEGVFEFDTKNAEEVKEAQEILNNKKRYKEILKA</sequence>
<dbReference type="PANTHER" id="PTHR32060">
    <property type="entry name" value="TAIL-SPECIFIC PROTEASE"/>
    <property type="match status" value="1"/>
</dbReference>
<reference evidence="7" key="1">
    <citation type="submission" date="2020-03" db="EMBL/GenBank/DDBJ databases">
        <title>Psychroflexus Maritimus sp. nov., isolate from marine sediment.</title>
        <authorList>
            <person name="Zhong Y.-L."/>
        </authorList>
    </citation>
    <scope>NUCLEOTIDE SEQUENCE</scope>
    <source>
        <strain evidence="7">C1</strain>
    </source>
</reference>
<dbReference type="InterPro" id="IPR029045">
    <property type="entry name" value="ClpP/crotonase-like_dom_sf"/>
</dbReference>
<proteinExistence type="inferred from homology"/>